<organism evidence="1 2">
    <name type="scientific">Dokdonella soli</name>
    <dbReference type="NCBI Taxonomy" id="529810"/>
    <lineage>
        <taxon>Bacteria</taxon>
        <taxon>Pseudomonadati</taxon>
        <taxon>Pseudomonadota</taxon>
        <taxon>Gammaproteobacteria</taxon>
        <taxon>Lysobacterales</taxon>
        <taxon>Rhodanobacteraceae</taxon>
        <taxon>Dokdonella</taxon>
    </lineage>
</organism>
<evidence type="ECO:0008006" key="3">
    <source>
        <dbReference type="Google" id="ProtNLM"/>
    </source>
</evidence>
<dbReference type="EMBL" id="BAAAEU010000004">
    <property type="protein sequence ID" value="GAA0709458.1"/>
    <property type="molecule type" value="Genomic_DNA"/>
</dbReference>
<comment type="caution">
    <text evidence="1">The sequence shown here is derived from an EMBL/GenBank/DDBJ whole genome shotgun (WGS) entry which is preliminary data.</text>
</comment>
<dbReference type="RefSeq" id="WP_343787787.1">
    <property type="nucleotide sequence ID" value="NZ_BAAAEU010000004.1"/>
</dbReference>
<evidence type="ECO:0000313" key="2">
    <source>
        <dbReference type="Proteomes" id="UP001501523"/>
    </source>
</evidence>
<dbReference type="Proteomes" id="UP001501523">
    <property type="component" value="Unassembled WGS sequence"/>
</dbReference>
<dbReference type="Gene3D" id="2.40.50.140">
    <property type="entry name" value="Nucleic acid-binding proteins"/>
    <property type="match status" value="1"/>
</dbReference>
<evidence type="ECO:0000313" key="1">
    <source>
        <dbReference type="EMBL" id="GAA0709458.1"/>
    </source>
</evidence>
<gene>
    <name evidence="1" type="ORF">GCM10009105_09950</name>
</gene>
<dbReference type="InterPro" id="IPR012340">
    <property type="entry name" value="NA-bd_OB-fold"/>
</dbReference>
<keyword evidence="2" id="KW-1185">Reference proteome</keyword>
<accession>A0ABN1IDX2</accession>
<protein>
    <recommendedName>
        <fullName evidence="3">Single-stranded DNA-binding protein</fullName>
    </recommendedName>
</protein>
<dbReference type="SUPFAM" id="SSF50249">
    <property type="entry name" value="Nucleic acid-binding proteins"/>
    <property type="match status" value="1"/>
</dbReference>
<sequence length="88" mass="10008">MQIEIRDRNVEKVVRVWEGKERVSYTQWALLSQGGFVLSFIVQHNAEAEAYAPGFYELDPTSFSSQNGRLSVERVRLKPVAKAQPVKA</sequence>
<proteinExistence type="predicted"/>
<reference evidence="1 2" key="1">
    <citation type="journal article" date="2019" name="Int. J. Syst. Evol. Microbiol.">
        <title>The Global Catalogue of Microorganisms (GCM) 10K type strain sequencing project: providing services to taxonomists for standard genome sequencing and annotation.</title>
        <authorList>
            <consortium name="The Broad Institute Genomics Platform"/>
            <consortium name="The Broad Institute Genome Sequencing Center for Infectious Disease"/>
            <person name="Wu L."/>
            <person name="Ma J."/>
        </authorList>
    </citation>
    <scope>NUCLEOTIDE SEQUENCE [LARGE SCALE GENOMIC DNA]</scope>
    <source>
        <strain evidence="1 2">JCM 15421</strain>
    </source>
</reference>
<name>A0ABN1IDX2_9GAMM</name>